<proteinExistence type="predicted"/>
<keyword evidence="1" id="KW-1133">Transmembrane helix</keyword>
<dbReference type="BioCyc" id="JESP1508404:G14D9-13156-MONOMER"/>
<gene>
    <name evidence="2" type="ORF">JMA_38720</name>
</gene>
<dbReference type="KEGG" id="jeo:JMA_38720"/>
<keyword evidence="1" id="KW-0472">Membrane</keyword>
<dbReference type="Proteomes" id="UP000031449">
    <property type="component" value="Plasmid unnamed"/>
</dbReference>
<keyword evidence="3" id="KW-1185">Reference proteome</keyword>
<sequence>MKRDLLIYGTLYLILAIPLLWNLYKGNKTKKMFEASGLNETSKKDTGNDIRFEIGIYLFFVFISYLVLAVWRLFSDAKWGFERHILNANLLTILFFLSIFVLYIVTTQEPARNKNVLVKSWVSESLKTYMEETRNTDLIGWEEINKKDIWLEYGSSEFQLFLQVTKDAEKWVKTKRAINELHEMRHNQVENQNLAREADEKLQLLGMNIRKELETLLPVLSGIEERQEELKAYLETFVRQSGENVSREPIEITELKAILRRTDMPDDILASAKETLDEIQEKQQEPNSIISPLMEAQATIRAARMKNYLE</sequence>
<feature type="transmembrane region" description="Helical" evidence="1">
    <location>
        <begin position="86"/>
        <end position="105"/>
    </location>
</feature>
<feature type="transmembrane region" description="Helical" evidence="1">
    <location>
        <begin position="54"/>
        <end position="74"/>
    </location>
</feature>
<protein>
    <submittedName>
        <fullName evidence="2">Uncharacterized protein</fullName>
    </submittedName>
</protein>
<keyword evidence="1" id="KW-0812">Transmembrane</keyword>
<keyword evidence="2" id="KW-0614">Plasmid</keyword>
<geneLocation type="plasmid" evidence="3"/>
<name>A0A0B5ASJ3_9BACL</name>
<evidence type="ECO:0000313" key="3">
    <source>
        <dbReference type="Proteomes" id="UP000031449"/>
    </source>
</evidence>
<feature type="transmembrane region" description="Helical" evidence="1">
    <location>
        <begin position="6"/>
        <end position="24"/>
    </location>
</feature>
<reference evidence="2 3" key="1">
    <citation type="submission" date="2014-08" db="EMBL/GenBank/DDBJ databases">
        <title>Complete genome of a marine bacteria Jeotgalibacillus malaysiensis.</title>
        <authorList>
            <person name="Yaakop A.S."/>
            <person name="Chan K.-G."/>
            <person name="Goh K.M."/>
        </authorList>
    </citation>
    <scope>NUCLEOTIDE SEQUENCE [LARGE SCALE GENOMIC DNA]</scope>
    <source>
        <strain evidence="2 3">D5</strain>
        <plasmid evidence="3">Plasmid</plasmid>
    </source>
</reference>
<dbReference type="EMBL" id="CP009417">
    <property type="protein sequence ID" value="AJD93190.1"/>
    <property type="molecule type" value="Genomic_DNA"/>
</dbReference>
<accession>A0A0B5ASJ3</accession>
<evidence type="ECO:0000313" key="2">
    <source>
        <dbReference type="EMBL" id="AJD93190.1"/>
    </source>
</evidence>
<evidence type="ECO:0000256" key="1">
    <source>
        <dbReference type="SAM" id="Phobius"/>
    </source>
</evidence>
<organism evidence="2 3">
    <name type="scientific">Jeotgalibacillus malaysiensis</name>
    <dbReference type="NCBI Taxonomy" id="1508404"/>
    <lineage>
        <taxon>Bacteria</taxon>
        <taxon>Bacillati</taxon>
        <taxon>Bacillota</taxon>
        <taxon>Bacilli</taxon>
        <taxon>Bacillales</taxon>
        <taxon>Caryophanaceae</taxon>
        <taxon>Jeotgalibacillus</taxon>
    </lineage>
</organism>
<dbReference type="AlphaFoldDB" id="A0A0B5ASJ3"/>
<dbReference type="HOGENOM" id="CLU_885039_0_0_9"/>